<proteinExistence type="predicted"/>
<gene>
    <name evidence="3" type="ORF">SELMODRAFT_72303</name>
</gene>
<keyword evidence="1" id="KW-0677">Repeat</keyword>
<dbReference type="InterPro" id="IPR002885">
    <property type="entry name" value="PPR_rpt"/>
</dbReference>
<evidence type="ECO:0000313" key="4">
    <source>
        <dbReference type="Proteomes" id="UP000001514"/>
    </source>
</evidence>
<keyword evidence="4" id="KW-1185">Reference proteome</keyword>
<dbReference type="EMBL" id="GL377565">
    <property type="protein sequence ID" value="EFJ38327.1"/>
    <property type="molecule type" value="Genomic_DNA"/>
</dbReference>
<dbReference type="Proteomes" id="UP000001514">
    <property type="component" value="Unassembled WGS sequence"/>
</dbReference>
<dbReference type="AlphaFoldDB" id="D8QPR7"/>
<reference evidence="3 4" key="1">
    <citation type="journal article" date="2011" name="Science">
        <title>The Selaginella genome identifies genetic changes associated with the evolution of vascular plants.</title>
        <authorList>
            <person name="Banks J.A."/>
            <person name="Nishiyama T."/>
            <person name="Hasebe M."/>
            <person name="Bowman J.L."/>
            <person name="Gribskov M."/>
            <person name="dePamphilis C."/>
            <person name="Albert V.A."/>
            <person name="Aono N."/>
            <person name="Aoyama T."/>
            <person name="Ambrose B.A."/>
            <person name="Ashton N.W."/>
            <person name="Axtell M.J."/>
            <person name="Barker E."/>
            <person name="Barker M.S."/>
            <person name="Bennetzen J.L."/>
            <person name="Bonawitz N.D."/>
            <person name="Chapple C."/>
            <person name="Cheng C."/>
            <person name="Correa L.G."/>
            <person name="Dacre M."/>
            <person name="DeBarry J."/>
            <person name="Dreyer I."/>
            <person name="Elias M."/>
            <person name="Engstrom E.M."/>
            <person name="Estelle M."/>
            <person name="Feng L."/>
            <person name="Finet C."/>
            <person name="Floyd S.K."/>
            <person name="Frommer W.B."/>
            <person name="Fujita T."/>
            <person name="Gramzow L."/>
            <person name="Gutensohn M."/>
            <person name="Harholt J."/>
            <person name="Hattori M."/>
            <person name="Heyl A."/>
            <person name="Hirai T."/>
            <person name="Hiwatashi Y."/>
            <person name="Ishikawa M."/>
            <person name="Iwata M."/>
            <person name="Karol K.G."/>
            <person name="Koehler B."/>
            <person name="Kolukisaoglu U."/>
            <person name="Kubo M."/>
            <person name="Kurata T."/>
            <person name="Lalonde S."/>
            <person name="Li K."/>
            <person name="Li Y."/>
            <person name="Litt A."/>
            <person name="Lyons E."/>
            <person name="Manning G."/>
            <person name="Maruyama T."/>
            <person name="Michael T.P."/>
            <person name="Mikami K."/>
            <person name="Miyazaki S."/>
            <person name="Morinaga S."/>
            <person name="Murata T."/>
            <person name="Mueller-Roeber B."/>
            <person name="Nelson D.R."/>
            <person name="Obara M."/>
            <person name="Oguri Y."/>
            <person name="Olmstead R.G."/>
            <person name="Onodera N."/>
            <person name="Petersen B.L."/>
            <person name="Pils B."/>
            <person name="Prigge M."/>
            <person name="Rensing S.A."/>
            <person name="Riano-Pachon D.M."/>
            <person name="Roberts A.W."/>
            <person name="Sato Y."/>
            <person name="Scheller H.V."/>
            <person name="Schulz B."/>
            <person name="Schulz C."/>
            <person name="Shakirov E.V."/>
            <person name="Shibagaki N."/>
            <person name="Shinohara N."/>
            <person name="Shippen D.E."/>
            <person name="Soerensen I."/>
            <person name="Sotooka R."/>
            <person name="Sugimoto N."/>
            <person name="Sugita M."/>
            <person name="Sumikawa N."/>
            <person name="Tanurdzic M."/>
            <person name="Theissen G."/>
            <person name="Ulvskov P."/>
            <person name="Wakazuki S."/>
            <person name="Weng J.K."/>
            <person name="Willats W.W."/>
            <person name="Wipf D."/>
            <person name="Wolf P.G."/>
            <person name="Yang L."/>
            <person name="Zimmer A.D."/>
            <person name="Zhu Q."/>
            <person name="Mitros T."/>
            <person name="Hellsten U."/>
            <person name="Loque D."/>
            <person name="Otillar R."/>
            <person name="Salamov A."/>
            <person name="Schmutz J."/>
            <person name="Shapiro H."/>
            <person name="Lindquist E."/>
            <person name="Lucas S."/>
            <person name="Rokhsar D."/>
            <person name="Grigoriev I.V."/>
        </authorList>
    </citation>
    <scope>NUCLEOTIDE SEQUENCE [LARGE SCALE GENOMIC DNA]</scope>
</reference>
<dbReference type="Pfam" id="PF13041">
    <property type="entry name" value="PPR_2"/>
    <property type="match status" value="1"/>
</dbReference>
<feature type="non-terminal residue" evidence="3">
    <location>
        <position position="169"/>
    </location>
</feature>
<dbReference type="STRING" id="88036.D8QPR7"/>
<name>D8QPR7_SELML</name>
<evidence type="ECO:0000256" key="2">
    <source>
        <dbReference type="PROSITE-ProRule" id="PRU00708"/>
    </source>
</evidence>
<organism evidence="4">
    <name type="scientific">Selaginella moellendorffii</name>
    <name type="common">Spikemoss</name>
    <dbReference type="NCBI Taxonomy" id="88036"/>
    <lineage>
        <taxon>Eukaryota</taxon>
        <taxon>Viridiplantae</taxon>
        <taxon>Streptophyta</taxon>
        <taxon>Embryophyta</taxon>
        <taxon>Tracheophyta</taxon>
        <taxon>Lycopodiopsida</taxon>
        <taxon>Selaginellales</taxon>
        <taxon>Selaginellaceae</taxon>
        <taxon>Selaginella</taxon>
    </lineage>
</organism>
<sequence>TSVLWAYAQCGDLDRCKRVFDGMVERNLVAWTIMLEIYAQHGRARESMCLFERMPEHDLNPDATCFVALLASHCHAGKLRAGIHCFLSMRSDHGLEPYEQHYSCLIGLFARSGHLDDAGALLASMPFVPDALDWRCFLGACRFFDRGAEHGTLAAAKILELEPQDSSLY</sequence>
<dbReference type="InParanoid" id="D8QPR7"/>
<feature type="repeat" description="PPR" evidence="2">
    <location>
        <begin position="27"/>
        <end position="61"/>
    </location>
</feature>
<accession>D8QPR7</accession>
<evidence type="ECO:0000313" key="3">
    <source>
        <dbReference type="EMBL" id="EFJ38327.1"/>
    </source>
</evidence>
<dbReference type="GO" id="GO:0009451">
    <property type="term" value="P:RNA modification"/>
    <property type="evidence" value="ECO:0007669"/>
    <property type="project" value="InterPro"/>
</dbReference>
<protein>
    <recommendedName>
        <fullName evidence="5">Pentacotripeptide-repeat region of PRORP domain-containing protein</fullName>
    </recommendedName>
</protein>
<dbReference type="Gramene" id="EFJ38327">
    <property type="protein sequence ID" value="EFJ38327"/>
    <property type="gene ID" value="SELMODRAFT_72303"/>
</dbReference>
<feature type="non-terminal residue" evidence="3">
    <location>
        <position position="1"/>
    </location>
</feature>
<evidence type="ECO:0000256" key="1">
    <source>
        <dbReference type="ARBA" id="ARBA00022737"/>
    </source>
</evidence>
<dbReference type="eggNOG" id="KOG4197">
    <property type="taxonomic scope" value="Eukaryota"/>
</dbReference>
<dbReference type="PANTHER" id="PTHR47926">
    <property type="entry name" value="PENTATRICOPEPTIDE REPEAT-CONTAINING PROTEIN"/>
    <property type="match status" value="1"/>
</dbReference>
<dbReference type="InterPro" id="IPR046960">
    <property type="entry name" value="PPR_At4g14850-like_plant"/>
</dbReference>
<dbReference type="Gene3D" id="1.25.40.10">
    <property type="entry name" value="Tetratricopeptide repeat domain"/>
    <property type="match status" value="1"/>
</dbReference>
<dbReference type="GO" id="GO:0003723">
    <property type="term" value="F:RNA binding"/>
    <property type="evidence" value="ECO:0007669"/>
    <property type="project" value="InterPro"/>
</dbReference>
<dbReference type="HOGENOM" id="CLU_002706_0_0_1"/>
<dbReference type="KEGG" id="smo:SELMODRAFT_72303"/>
<dbReference type="Pfam" id="PF01535">
    <property type="entry name" value="PPR"/>
    <property type="match status" value="1"/>
</dbReference>
<dbReference type="PANTHER" id="PTHR47926:SF533">
    <property type="entry name" value="DYW DOMAIN-CONTAINING PROTEIN"/>
    <property type="match status" value="1"/>
</dbReference>
<evidence type="ECO:0008006" key="5">
    <source>
        <dbReference type="Google" id="ProtNLM"/>
    </source>
</evidence>
<dbReference type="NCBIfam" id="TIGR00756">
    <property type="entry name" value="PPR"/>
    <property type="match status" value="1"/>
</dbReference>
<dbReference type="InterPro" id="IPR011990">
    <property type="entry name" value="TPR-like_helical_dom_sf"/>
</dbReference>
<dbReference type="PROSITE" id="PS51375">
    <property type="entry name" value="PPR"/>
    <property type="match status" value="1"/>
</dbReference>